<reference evidence="9 10" key="1">
    <citation type="submission" date="2012-02" db="EMBL/GenBank/DDBJ databases">
        <title>The Genome Sequence of Bacteroides nordii CL02T12C05.</title>
        <authorList>
            <consortium name="The Broad Institute Genome Sequencing Platform"/>
            <person name="Earl A."/>
            <person name="Ward D."/>
            <person name="Feldgarden M."/>
            <person name="Gevers D."/>
            <person name="Zitomersky N.L."/>
            <person name="Coyne M.J."/>
            <person name="Comstock L.E."/>
            <person name="Young S.K."/>
            <person name="Zeng Q."/>
            <person name="Gargeya S."/>
            <person name="Fitzgerald M."/>
            <person name="Haas B."/>
            <person name="Abouelleil A."/>
            <person name="Alvarado L."/>
            <person name="Arachchi H.M."/>
            <person name="Berlin A."/>
            <person name="Chapman S.B."/>
            <person name="Gearin G."/>
            <person name="Goldberg J."/>
            <person name="Griggs A."/>
            <person name="Gujja S."/>
            <person name="Hansen M."/>
            <person name="Heiman D."/>
            <person name="Howarth C."/>
            <person name="Larimer J."/>
            <person name="Lui A."/>
            <person name="MacDonald P.J.P."/>
            <person name="McCowen C."/>
            <person name="Montmayeur A."/>
            <person name="Murphy C."/>
            <person name="Neiman D."/>
            <person name="Pearson M."/>
            <person name="Priest M."/>
            <person name="Roberts A."/>
            <person name="Saif S."/>
            <person name="Shea T."/>
            <person name="Sisk P."/>
            <person name="Stolte C."/>
            <person name="Sykes S."/>
            <person name="Wortman J."/>
            <person name="Nusbaum C."/>
            <person name="Birren B."/>
        </authorList>
    </citation>
    <scope>NUCLEOTIDE SEQUENCE [LARGE SCALE GENOMIC DNA]</scope>
    <source>
        <strain evidence="9 10">CL02T12C05</strain>
    </source>
</reference>
<feature type="domain" description="TonB-dependent receptor plug" evidence="8">
    <location>
        <begin position="48"/>
        <end position="155"/>
    </location>
</feature>
<dbReference type="EMBL" id="AGXS01000012">
    <property type="protein sequence ID" value="EIY52867.1"/>
    <property type="molecule type" value="Genomic_DNA"/>
</dbReference>
<dbReference type="InterPro" id="IPR039426">
    <property type="entry name" value="TonB-dep_rcpt-like"/>
</dbReference>
<keyword evidence="2 7" id="KW-0813">Transport</keyword>
<dbReference type="InterPro" id="IPR012910">
    <property type="entry name" value="Plug_dom"/>
</dbReference>
<gene>
    <name evidence="9" type="ORF">HMPREF1068_01013</name>
</gene>
<name>I8XS34_9BACE</name>
<evidence type="ECO:0000256" key="4">
    <source>
        <dbReference type="ARBA" id="ARBA00022692"/>
    </source>
</evidence>
<dbReference type="InterPro" id="IPR023997">
    <property type="entry name" value="TonB-dep_OMP_SusC/RagA_CS"/>
</dbReference>
<evidence type="ECO:0000256" key="2">
    <source>
        <dbReference type="ARBA" id="ARBA00022448"/>
    </source>
</evidence>
<dbReference type="eggNOG" id="COG1629">
    <property type="taxonomic scope" value="Bacteria"/>
</dbReference>
<dbReference type="InterPro" id="IPR023996">
    <property type="entry name" value="TonB-dep_OMP_SusC/RagA"/>
</dbReference>
<comment type="subcellular location">
    <subcellularLocation>
        <location evidence="1 7">Cell outer membrane</location>
        <topology evidence="1 7">Multi-pass membrane protein</topology>
    </subcellularLocation>
</comment>
<dbReference type="Gene3D" id="2.40.170.20">
    <property type="entry name" value="TonB-dependent receptor, beta-barrel domain"/>
    <property type="match status" value="1"/>
</dbReference>
<comment type="similarity">
    <text evidence="7">Belongs to the TonB-dependent receptor family.</text>
</comment>
<evidence type="ECO:0000259" key="8">
    <source>
        <dbReference type="Pfam" id="PF07715"/>
    </source>
</evidence>
<feature type="non-terminal residue" evidence="9">
    <location>
        <position position="1"/>
    </location>
</feature>
<evidence type="ECO:0000256" key="5">
    <source>
        <dbReference type="ARBA" id="ARBA00023136"/>
    </source>
</evidence>
<comment type="caution">
    <text evidence="9">The sequence shown here is derived from an EMBL/GenBank/DDBJ whole genome shotgun (WGS) entry which is preliminary data.</text>
</comment>
<proteinExistence type="inferred from homology"/>
<dbReference type="NCBIfam" id="TIGR04056">
    <property type="entry name" value="OMP_RagA_SusC"/>
    <property type="match status" value="1"/>
</dbReference>
<evidence type="ECO:0000256" key="3">
    <source>
        <dbReference type="ARBA" id="ARBA00022452"/>
    </source>
</evidence>
<dbReference type="InterPro" id="IPR037066">
    <property type="entry name" value="Plug_dom_sf"/>
</dbReference>
<dbReference type="FunFam" id="2.170.130.10:FF:000008">
    <property type="entry name" value="SusC/RagA family TonB-linked outer membrane protein"/>
    <property type="match status" value="1"/>
</dbReference>
<dbReference type="GO" id="GO:0009279">
    <property type="term" value="C:cell outer membrane"/>
    <property type="evidence" value="ECO:0007669"/>
    <property type="project" value="UniProtKB-SubCell"/>
</dbReference>
<dbReference type="STRING" id="997884.HMPREF1068_01013"/>
<evidence type="ECO:0000256" key="6">
    <source>
        <dbReference type="ARBA" id="ARBA00023237"/>
    </source>
</evidence>
<dbReference type="SUPFAM" id="SSF56935">
    <property type="entry name" value="Porins"/>
    <property type="match status" value="1"/>
</dbReference>
<evidence type="ECO:0000313" key="9">
    <source>
        <dbReference type="EMBL" id="EIY52867.1"/>
    </source>
</evidence>
<dbReference type="PATRIC" id="fig|997884.3.peg.1029"/>
<dbReference type="PROSITE" id="PS52016">
    <property type="entry name" value="TONB_DEPENDENT_REC_3"/>
    <property type="match status" value="1"/>
</dbReference>
<keyword evidence="10" id="KW-1185">Reference proteome</keyword>
<dbReference type="Pfam" id="PF07715">
    <property type="entry name" value="Plug"/>
    <property type="match status" value="1"/>
</dbReference>
<protein>
    <submittedName>
        <fullName evidence="9">SusC/RagA family TonB-linked outer membrane protein</fullName>
    </submittedName>
</protein>
<sequence>SSAKTLQISFIGMQTQEVAIKPSLRIFLKSDSQMIDEVMVVAYGTAKKSSFTGSASTVKADKLAERSVSNVTNALAGQVSGVQTTSSNGQPGSAATVRIRGIGSMSASNSPLYVVDGIPFDGSISSINPQDIESMTVLKDAAANAIYGARGANGVILITTKKADSKEAVITVDAKWGSNRRAVPNYDVMSDPAMYYETMYRALYNSKVYNGGSATEGYAHADAALLDDKNGGLGYLVYTVPDGEKLIGTNFKLNPNATLGYSDGTYYYRPDDWYDEAFGNSNLRQEYNVSVAGASDKLNYYMSAGYLDDSGIIPGSGFTRFTGRAKADYQAKKWLKVGANVAYTYYNIQSPSGQTTWGSSGNLFQLSNMIAPIYPVYVRNADGSIQVDHRGLTVYDFGSSTNFVRPSMSGNPLGTLDLDKQNAYTDVINSKWYAILTPIEGLSITANIGANVRNQRSNELSNPFYGSSVSSGGAVYVAHYREFAINQQYLASYKRTFADLHNFDVLAGYESYNLKLQELQGSNTKIYNPTIGELNNAIASPPRVASFTNEYTTMGYLARIQYDYDEKYFVSASYRRDASSRFHPDNRWGNFGSVGLAWLINKENFMSNVSWIDMLKFKASYGIQGNDNLGNYYAYADQYSVTNSNGDFAVSFSYKGNKDITWETSYAFNTGFDFELLGNRLNGTVEYFNRKTVDLLYNQPVPISMGYATIPMNVGSIVNQGIEVDLNGVLYKNNNIEWLANINATHYKNKITDLAESAKRNGGIKYSNAIYRVGGSLYNSYLPVYAGVDPNDGQALYYVDPDNGDYTTTNDYSKAKQSDLGSTLAKVYGGFGTQLNAYGVDFSVQFSYQLGGKLYDGTYEALMHRGDMAGTNFHKDVLKAWTSENPNSNYPRLCASDNTNQKQSSRFLTSSDYLSLNSVMLGYTFPKRWLNTLGVSSLRLYVAGENLAVISARKGLDPRQYWGLGSSTTSGSFNYSALRTISGGITLKF</sequence>
<organism evidence="9 10">
    <name type="scientific">Bacteroides nordii CL02T12C05</name>
    <dbReference type="NCBI Taxonomy" id="997884"/>
    <lineage>
        <taxon>Bacteria</taxon>
        <taxon>Pseudomonadati</taxon>
        <taxon>Bacteroidota</taxon>
        <taxon>Bacteroidia</taxon>
        <taxon>Bacteroidales</taxon>
        <taxon>Bacteroidaceae</taxon>
        <taxon>Bacteroides</taxon>
    </lineage>
</organism>
<dbReference type="NCBIfam" id="TIGR04057">
    <property type="entry name" value="SusC_RagA_signa"/>
    <property type="match status" value="1"/>
</dbReference>
<keyword evidence="4 7" id="KW-0812">Transmembrane</keyword>
<dbReference type="RefSeq" id="WP_007483973.1">
    <property type="nucleotide sequence ID" value="NZ_JH724314.1"/>
</dbReference>
<dbReference type="Proteomes" id="UP000003089">
    <property type="component" value="Unassembled WGS sequence"/>
</dbReference>
<keyword evidence="6 7" id="KW-0998">Cell outer membrane</keyword>
<evidence type="ECO:0000256" key="1">
    <source>
        <dbReference type="ARBA" id="ARBA00004571"/>
    </source>
</evidence>
<keyword evidence="3 7" id="KW-1134">Transmembrane beta strand</keyword>
<dbReference type="AlphaFoldDB" id="I8XS34"/>
<evidence type="ECO:0000313" key="10">
    <source>
        <dbReference type="Proteomes" id="UP000003089"/>
    </source>
</evidence>
<dbReference type="HOGENOM" id="CLU_004317_0_1_10"/>
<dbReference type="Gene3D" id="2.170.130.10">
    <property type="entry name" value="TonB-dependent receptor, plug domain"/>
    <property type="match status" value="1"/>
</dbReference>
<dbReference type="InterPro" id="IPR036942">
    <property type="entry name" value="Beta-barrel_TonB_sf"/>
</dbReference>
<keyword evidence="5 7" id="KW-0472">Membrane</keyword>
<evidence type="ECO:0000256" key="7">
    <source>
        <dbReference type="PROSITE-ProRule" id="PRU01360"/>
    </source>
</evidence>
<accession>I8XS34</accession>